<dbReference type="Pfam" id="PF02037">
    <property type="entry name" value="SAP"/>
    <property type="match status" value="1"/>
</dbReference>
<dbReference type="PROSITE" id="PS50800">
    <property type="entry name" value="SAP"/>
    <property type="match status" value="1"/>
</dbReference>
<dbReference type="SUPFAM" id="SSF68906">
    <property type="entry name" value="SAP domain"/>
    <property type="match status" value="1"/>
</dbReference>
<dbReference type="InterPro" id="IPR003034">
    <property type="entry name" value="SAP_dom"/>
</dbReference>
<reference evidence="3" key="1">
    <citation type="submission" date="2021-06" db="EMBL/GenBank/DDBJ databases">
        <authorList>
            <person name="Kallberg Y."/>
            <person name="Tangrot J."/>
            <person name="Rosling A."/>
        </authorList>
    </citation>
    <scope>NUCLEOTIDE SEQUENCE</scope>
    <source>
        <strain evidence="3">FL966</strain>
    </source>
</reference>
<accession>A0A9N9AKP4</accession>
<evidence type="ECO:0000256" key="1">
    <source>
        <dbReference type="SAM" id="Coils"/>
    </source>
</evidence>
<protein>
    <submittedName>
        <fullName evidence="3">1742_t:CDS:1</fullName>
    </submittedName>
</protein>
<organism evidence="3 4">
    <name type="scientific">Cetraspora pellucida</name>
    <dbReference type="NCBI Taxonomy" id="1433469"/>
    <lineage>
        <taxon>Eukaryota</taxon>
        <taxon>Fungi</taxon>
        <taxon>Fungi incertae sedis</taxon>
        <taxon>Mucoromycota</taxon>
        <taxon>Glomeromycotina</taxon>
        <taxon>Glomeromycetes</taxon>
        <taxon>Diversisporales</taxon>
        <taxon>Gigasporaceae</taxon>
        <taxon>Cetraspora</taxon>
    </lineage>
</organism>
<dbReference type="AlphaFoldDB" id="A0A9N9AKP4"/>
<comment type="caution">
    <text evidence="3">The sequence shown here is derived from an EMBL/GenBank/DDBJ whole genome shotgun (WGS) entry which is preliminary data.</text>
</comment>
<proteinExistence type="predicted"/>
<evidence type="ECO:0000313" key="4">
    <source>
        <dbReference type="Proteomes" id="UP000789759"/>
    </source>
</evidence>
<evidence type="ECO:0000313" key="3">
    <source>
        <dbReference type="EMBL" id="CAG8533953.1"/>
    </source>
</evidence>
<dbReference type="Gene3D" id="1.10.720.30">
    <property type="entry name" value="SAP domain"/>
    <property type="match status" value="1"/>
</dbReference>
<keyword evidence="4" id="KW-1185">Reference proteome</keyword>
<dbReference type="InterPro" id="IPR036361">
    <property type="entry name" value="SAP_dom_sf"/>
</dbReference>
<name>A0A9N9AKP4_9GLOM</name>
<dbReference type="Proteomes" id="UP000789759">
    <property type="component" value="Unassembled WGS sequence"/>
</dbReference>
<gene>
    <name evidence="3" type="ORF">CPELLU_LOCUS3977</name>
</gene>
<dbReference type="SMART" id="SM00513">
    <property type="entry name" value="SAP"/>
    <property type="match status" value="1"/>
</dbReference>
<feature type="domain" description="SAP" evidence="2">
    <location>
        <begin position="6"/>
        <end position="40"/>
    </location>
</feature>
<evidence type="ECO:0000259" key="2">
    <source>
        <dbReference type="PROSITE" id="PS50800"/>
    </source>
</evidence>
<feature type="coiled-coil region" evidence="1">
    <location>
        <begin position="29"/>
        <end position="64"/>
    </location>
</feature>
<dbReference type="EMBL" id="CAJVQA010002019">
    <property type="protein sequence ID" value="CAG8533953.1"/>
    <property type="molecule type" value="Genomic_DNA"/>
</dbReference>
<keyword evidence="1" id="KW-0175">Coiled coil</keyword>
<dbReference type="OrthoDB" id="2446265at2759"/>
<sequence>MSVVSWTKLTIKELQNLCETYGLFTEGNKEELNDRLQEYFEKIRENLSEKLQESNIEVRECSEEDVNDFNVKSLIKDKFAIYFQEKDRVEAFLVNIFMSALRKIEKKIDRNFYALHKDLEKEELLYEAWLGVLVLAVQQVSSQYSLSIEQKVIEETNWLLKTLAIICLENQKERPKFLLKIR</sequence>